<dbReference type="InterPro" id="IPR017740">
    <property type="entry name" value="TssA-like"/>
</dbReference>
<reference evidence="3" key="1">
    <citation type="journal article" date="2021" name="Syst. Appl. Microbiol.">
        <title>Roseomonas hellenica sp. nov., isolated from roots of wild-growing Alkanna tinctoria.</title>
        <authorList>
            <person name="Rat A."/>
            <person name="Naranjo H.D."/>
            <person name="Lebbe L."/>
            <person name="Cnockaert M."/>
            <person name="Krigas N."/>
            <person name="Grigoriadou K."/>
            <person name="Maloupa E."/>
            <person name="Willems A."/>
        </authorList>
    </citation>
    <scope>NUCLEOTIDE SEQUENCE [LARGE SCALE GENOMIC DNA]</scope>
    <source>
        <strain evidence="3">LMG 31523</strain>
    </source>
</reference>
<dbReference type="InterPro" id="IPR010657">
    <property type="entry name" value="ImpA_N"/>
</dbReference>
<dbReference type="EMBL" id="JAAGBB010000043">
    <property type="protein sequence ID" value="MBR0667886.1"/>
    <property type="molecule type" value="Genomic_DNA"/>
</dbReference>
<accession>A0ABS5F5V0</accession>
<evidence type="ECO:0000313" key="3">
    <source>
        <dbReference type="Proteomes" id="UP001196870"/>
    </source>
</evidence>
<dbReference type="NCBIfam" id="TIGR03363">
    <property type="entry name" value="VI_chp_8"/>
    <property type="match status" value="1"/>
</dbReference>
<organism evidence="2 3">
    <name type="scientific">Plastoroseomonas hellenica</name>
    <dbReference type="NCBI Taxonomy" id="2687306"/>
    <lineage>
        <taxon>Bacteria</taxon>
        <taxon>Pseudomonadati</taxon>
        <taxon>Pseudomonadota</taxon>
        <taxon>Alphaproteobacteria</taxon>
        <taxon>Acetobacterales</taxon>
        <taxon>Acetobacteraceae</taxon>
        <taxon>Plastoroseomonas</taxon>
    </lineage>
</organism>
<sequence length="375" mass="40181">MADGVLEMEVLLAPLGEGEGAGEDTRTDYSPKAPYQLLRNARGEARALERRLDGGDPEADPATILGHWREVKKLGISIIGTKSKDFEIASWLTEALVRLDGLAGLQAGSQLIAGLAQNFWDKAFPSLDEPEGIEDRASPIGGLAGEGTDGTLMQPLRRLTLFRRGDGSPCDLFLYKRAEETAAIVEEERRERRYKEGVPQLDVLQREGRADGAFLRAVALEALAAREAWQAMDQALTDPFAGNAPSTRNVNEALGAVIDLATRIIGPLQSDAPAADGEAGDAGGEGDAVAAGGMAMAGGGGGPRPMRTREDAIKQIEEIAAYFRKTEPHSPVAFTLEDAARRARMPLTELLVEVLPEGEVRRAMLTRLGIHQPEG</sequence>
<keyword evidence="3" id="KW-1185">Reference proteome</keyword>
<comment type="caution">
    <text evidence="2">The sequence shown here is derived from an EMBL/GenBank/DDBJ whole genome shotgun (WGS) entry which is preliminary data.</text>
</comment>
<dbReference type="RefSeq" id="WP_211855664.1">
    <property type="nucleotide sequence ID" value="NZ_JAAGBB010000043.1"/>
</dbReference>
<protein>
    <submittedName>
        <fullName evidence="2">Type VI secretion system protein TssA</fullName>
    </submittedName>
</protein>
<name>A0ABS5F5V0_9PROT</name>
<evidence type="ECO:0000313" key="2">
    <source>
        <dbReference type="EMBL" id="MBR0667886.1"/>
    </source>
</evidence>
<proteinExistence type="predicted"/>
<dbReference type="PANTHER" id="PTHR37951:SF1">
    <property type="entry name" value="TYPE VI SECRETION SYSTEM COMPONENT TSSA1"/>
    <property type="match status" value="1"/>
</dbReference>
<dbReference type="Pfam" id="PF06812">
    <property type="entry name" value="ImpA_N"/>
    <property type="match status" value="1"/>
</dbReference>
<evidence type="ECO:0000259" key="1">
    <source>
        <dbReference type="Pfam" id="PF06812"/>
    </source>
</evidence>
<dbReference type="PANTHER" id="PTHR37951">
    <property type="entry name" value="CYTOPLASMIC PROTEIN-RELATED"/>
    <property type="match status" value="1"/>
</dbReference>
<feature type="domain" description="ImpA N-terminal" evidence="1">
    <location>
        <begin position="12"/>
        <end position="144"/>
    </location>
</feature>
<gene>
    <name evidence="2" type="primary">tssA</name>
    <name evidence="2" type="ORF">GXW71_26260</name>
</gene>
<dbReference type="Proteomes" id="UP001196870">
    <property type="component" value="Unassembled WGS sequence"/>
</dbReference>